<evidence type="ECO:0000313" key="9">
    <source>
        <dbReference type="EMBL" id="WAH36871.1"/>
    </source>
</evidence>
<accession>A0ABY6Z214</accession>
<evidence type="ECO:0000256" key="2">
    <source>
        <dbReference type="ARBA" id="ARBA00022448"/>
    </source>
</evidence>
<organism evidence="9 10">
    <name type="scientific">Alicyclobacillus dauci</name>
    <dbReference type="NCBI Taxonomy" id="1475485"/>
    <lineage>
        <taxon>Bacteria</taxon>
        <taxon>Bacillati</taxon>
        <taxon>Bacillota</taxon>
        <taxon>Bacilli</taxon>
        <taxon>Bacillales</taxon>
        <taxon>Alicyclobacillaceae</taxon>
        <taxon>Alicyclobacillus</taxon>
    </lineage>
</organism>
<protein>
    <submittedName>
        <fullName evidence="9">MFS transporter</fullName>
    </submittedName>
</protein>
<evidence type="ECO:0000256" key="1">
    <source>
        <dbReference type="ARBA" id="ARBA00004651"/>
    </source>
</evidence>
<evidence type="ECO:0000256" key="6">
    <source>
        <dbReference type="ARBA" id="ARBA00023136"/>
    </source>
</evidence>
<name>A0ABY6Z214_9BACL</name>
<feature type="transmembrane region" description="Helical" evidence="7">
    <location>
        <begin position="365"/>
        <end position="383"/>
    </location>
</feature>
<evidence type="ECO:0000313" key="10">
    <source>
        <dbReference type="Proteomes" id="UP001164803"/>
    </source>
</evidence>
<proteinExistence type="predicted"/>
<dbReference type="InterPro" id="IPR036259">
    <property type="entry name" value="MFS_trans_sf"/>
</dbReference>
<dbReference type="InterPro" id="IPR011701">
    <property type="entry name" value="MFS"/>
</dbReference>
<evidence type="ECO:0000256" key="5">
    <source>
        <dbReference type="ARBA" id="ARBA00022989"/>
    </source>
</evidence>
<feature type="domain" description="Major facilitator superfamily (MFS) profile" evidence="8">
    <location>
        <begin position="36"/>
        <end position="478"/>
    </location>
</feature>
<keyword evidence="10" id="KW-1185">Reference proteome</keyword>
<gene>
    <name evidence="9" type="ORF">NZD86_22335</name>
</gene>
<dbReference type="InterPro" id="IPR050171">
    <property type="entry name" value="MFS_Transporters"/>
</dbReference>
<feature type="transmembrane region" description="Helical" evidence="7">
    <location>
        <begin position="423"/>
        <end position="447"/>
    </location>
</feature>
<dbReference type="Gene3D" id="1.20.1250.20">
    <property type="entry name" value="MFS general substrate transporter like domains"/>
    <property type="match status" value="2"/>
</dbReference>
<keyword evidence="5 7" id="KW-1133">Transmembrane helix</keyword>
<feature type="transmembrane region" description="Helical" evidence="7">
    <location>
        <begin position="453"/>
        <end position="472"/>
    </location>
</feature>
<feature type="transmembrane region" description="Helical" evidence="7">
    <location>
        <begin position="126"/>
        <end position="150"/>
    </location>
</feature>
<keyword evidence="2" id="KW-0813">Transport</keyword>
<dbReference type="PROSITE" id="PS50850">
    <property type="entry name" value="MFS"/>
    <property type="match status" value="1"/>
</dbReference>
<feature type="transmembrane region" description="Helical" evidence="7">
    <location>
        <begin position="162"/>
        <end position="185"/>
    </location>
</feature>
<dbReference type="CDD" id="cd17325">
    <property type="entry name" value="MFS_MdtG_SLC18_like"/>
    <property type="match status" value="1"/>
</dbReference>
<evidence type="ECO:0000256" key="7">
    <source>
        <dbReference type="SAM" id="Phobius"/>
    </source>
</evidence>
<evidence type="ECO:0000256" key="4">
    <source>
        <dbReference type="ARBA" id="ARBA00022692"/>
    </source>
</evidence>
<dbReference type="Proteomes" id="UP001164803">
    <property type="component" value="Chromosome"/>
</dbReference>
<keyword evidence="6 7" id="KW-0472">Membrane</keyword>
<dbReference type="SUPFAM" id="SSF103473">
    <property type="entry name" value="MFS general substrate transporter"/>
    <property type="match status" value="1"/>
</dbReference>
<keyword evidence="4 7" id="KW-0812">Transmembrane</keyword>
<feature type="transmembrane region" description="Helical" evidence="7">
    <location>
        <begin position="301"/>
        <end position="323"/>
    </location>
</feature>
<comment type="subcellular location">
    <subcellularLocation>
        <location evidence="1">Cell membrane</location>
        <topology evidence="1">Multi-pass membrane protein</topology>
    </subcellularLocation>
</comment>
<dbReference type="RefSeq" id="WP_268044269.1">
    <property type="nucleotide sequence ID" value="NZ_CP104064.1"/>
</dbReference>
<keyword evidence="3" id="KW-1003">Cell membrane</keyword>
<dbReference type="PANTHER" id="PTHR23517">
    <property type="entry name" value="RESISTANCE PROTEIN MDTM, PUTATIVE-RELATED-RELATED"/>
    <property type="match status" value="1"/>
</dbReference>
<dbReference type="EMBL" id="CP104064">
    <property type="protein sequence ID" value="WAH36871.1"/>
    <property type="molecule type" value="Genomic_DNA"/>
</dbReference>
<feature type="transmembrane region" description="Helical" evidence="7">
    <location>
        <begin position="335"/>
        <end position="353"/>
    </location>
</feature>
<feature type="transmembrane region" description="Helical" evidence="7">
    <location>
        <begin position="191"/>
        <end position="211"/>
    </location>
</feature>
<reference evidence="9" key="1">
    <citation type="submission" date="2022-08" db="EMBL/GenBank/DDBJ databases">
        <title>Alicyclobacillus dauci DSM2870, complete genome.</title>
        <authorList>
            <person name="Wang Q."/>
            <person name="Cai R."/>
            <person name="Wang Z."/>
        </authorList>
    </citation>
    <scope>NUCLEOTIDE SEQUENCE</scope>
    <source>
        <strain evidence="9">DSM 28700</strain>
    </source>
</reference>
<feature type="transmembrane region" description="Helical" evidence="7">
    <location>
        <begin position="104"/>
        <end position="120"/>
    </location>
</feature>
<feature type="transmembrane region" description="Helical" evidence="7">
    <location>
        <begin position="389"/>
        <end position="411"/>
    </location>
</feature>
<dbReference type="InterPro" id="IPR020846">
    <property type="entry name" value="MFS_dom"/>
</dbReference>
<dbReference type="Pfam" id="PF07690">
    <property type="entry name" value="MFS_1"/>
    <property type="match status" value="2"/>
</dbReference>
<evidence type="ECO:0000259" key="8">
    <source>
        <dbReference type="PROSITE" id="PS50850"/>
    </source>
</evidence>
<dbReference type="PANTHER" id="PTHR23517:SF3">
    <property type="entry name" value="INTEGRAL MEMBRANE TRANSPORT PROTEIN"/>
    <property type="match status" value="1"/>
</dbReference>
<sequence length="478" mass="52557">MVRNKSRWNPADKSAQPVAPRRFLHRFVEPELLQPFLFFSLVAITCSEFVRSSLVLSVLPTYGRTVLGFAVEWTGLALSVHYIVDNVLRVPVGWVIDRVGGRTLLIIGFSIGIVAIFWMMNAHQIWSLIGSMGLLGFAVTPMWPSAIATIGKSTPESKRAAFMGYLYMFWLAGMGIGPVIMGFLWSKTYHLAFLVLMAVLIAGLVCVLIFVRMPVGLRGNQGGLAGWAAPEPAVTDGEQPRGHREREVSALGERQMVVHEQGRGQNPGLTQGSDEPLQRPSLRLRRHDLHALWHHIRTVSFLIPGMFVQTFAVSCIVPILSLYAKVVLHLSGPMYSLLLACAGVVTIIGLIPAGRLVDAYGSRRFLVSGFVLGGIAMGIYPIFQSIVATYIFVAVFGVTYAFILPSWNTVLDRNIDPDRKATLWGVFMTIEGLGSAVGAFVGGFVWDHFSPKAPFYVAAVIIVAMGILYGWMPIGRRR</sequence>
<evidence type="ECO:0000256" key="3">
    <source>
        <dbReference type="ARBA" id="ARBA00022475"/>
    </source>
</evidence>